<protein>
    <submittedName>
        <fullName evidence="1">Uncharacterized protein</fullName>
    </submittedName>
</protein>
<proteinExistence type="predicted"/>
<organism evidence="1">
    <name type="scientific">bioreactor metagenome</name>
    <dbReference type="NCBI Taxonomy" id="1076179"/>
    <lineage>
        <taxon>unclassified sequences</taxon>
        <taxon>metagenomes</taxon>
        <taxon>ecological metagenomes</taxon>
    </lineage>
</organism>
<accession>A0A645EBQ9</accession>
<name>A0A645EBQ9_9ZZZZ</name>
<comment type="caution">
    <text evidence="1">The sequence shown here is derived from an EMBL/GenBank/DDBJ whole genome shotgun (WGS) entry which is preliminary data.</text>
</comment>
<dbReference type="AlphaFoldDB" id="A0A645EBQ9"/>
<evidence type="ECO:0000313" key="1">
    <source>
        <dbReference type="EMBL" id="MPM99280.1"/>
    </source>
</evidence>
<dbReference type="EMBL" id="VSSQ01045383">
    <property type="protein sequence ID" value="MPM99280.1"/>
    <property type="molecule type" value="Genomic_DNA"/>
</dbReference>
<sequence length="165" mass="19374">MDVLQGIGEMLFLVEITEEHPECILQFLAEGVVRDLESADGDLQFQAFFHLRQRQHLLEQGDDDQLGDVGFEIFLFLWFIDQLQFYVIIDHSRCDDALFLGGVQETQLLFDDGDHLIAVEAKIRQLVKSDERQVEQLLLIVFQFWFKLHGTTCFLDWKIQSSFRY</sequence>
<reference evidence="1" key="1">
    <citation type="submission" date="2019-08" db="EMBL/GenBank/DDBJ databases">
        <authorList>
            <person name="Kucharzyk K."/>
            <person name="Murdoch R.W."/>
            <person name="Higgins S."/>
            <person name="Loffler F."/>
        </authorList>
    </citation>
    <scope>NUCLEOTIDE SEQUENCE</scope>
</reference>
<gene>
    <name evidence="1" type="ORF">SDC9_146471</name>
</gene>